<sequence>MSIVIDFVETSRGATVLPNGEAVDLSSASSVEIQFSLFMGDLVLQSTETDLSTRFGFISMFNLLTGLPEAFSKAMTTAEGVLYFYEHDQKLTMRRSGDCILITCNYASRRIRVDVKDLAVALLDFVHRRTTMLIEQYPELLKNPSFLDMIFKG</sequence>
<dbReference type="Proteomes" id="UP000614047">
    <property type="component" value="Unassembled WGS sequence"/>
</dbReference>
<evidence type="ECO:0000313" key="2">
    <source>
        <dbReference type="Proteomes" id="UP000614047"/>
    </source>
</evidence>
<accession>A0A931GT65</accession>
<evidence type="ECO:0000313" key="1">
    <source>
        <dbReference type="EMBL" id="MBG6091639.1"/>
    </source>
</evidence>
<keyword evidence="2" id="KW-1185">Reference proteome</keyword>
<dbReference type="AlphaFoldDB" id="A0A931GT65"/>
<comment type="caution">
    <text evidence="1">The sequence shown here is derived from an EMBL/GenBank/DDBJ whole genome shotgun (WGS) entry which is preliminary data.</text>
</comment>
<dbReference type="RefSeq" id="WP_197013930.1">
    <property type="nucleotide sequence ID" value="NZ_BAABES010000002.1"/>
</dbReference>
<gene>
    <name evidence="1" type="ORF">IW256_005752</name>
</gene>
<proteinExistence type="predicted"/>
<name>A0A931GT65_9ACTN</name>
<dbReference type="EMBL" id="JADOUA010000001">
    <property type="protein sequence ID" value="MBG6091639.1"/>
    <property type="molecule type" value="Genomic_DNA"/>
</dbReference>
<protein>
    <submittedName>
        <fullName evidence="1">Uncharacterized protein</fullName>
    </submittedName>
</protein>
<reference evidence="1" key="1">
    <citation type="submission" date="2020-11" db="EMBL/GenBank/DDBJ databases">
        <title>Sequencing the genomes of 1000 actinobacteria strains.</title>
        <authorList>
            <person name="Klenk H.-P."/>
        </authorList>
    </citation>
    <scope>NUCLEOTIDE SEQUENCE</scope>
    <source>
        <strain evidence="1">DSM 43175</strain>
    </source>
</reference>
<organism evidence="1 2">
    <name type="scientific">Actinomadura viridis</name>
    <dbReference type="NCBI Taxonomy" id="58110"/>
    <lineage>
        <taxon>Bacteria</taxon>
        <taxon>Bacillati</taxon>
        <taxon>Actinomycetota</taxon>
        <taxon>Actinomycetes</taxon>
        <taxon>Streptosporangiales</taxon>
        <taxon>Thermomonosporaceae</taxon>
        <taxon>Actinomadura</taxon>
    </lineage>
</organism>